<evidence type="ECO:0000256" key="1">
    <source>
        <dbReference type="SAM" id="MobiDB-lite"/>
    </source>
</evidence>
<evidence type="ECO:0000313" key="3">
    <source>
        <dbReference type="Proteomes" id="UP000654075"/>
    </source>
</evidence>
<comment type="caution">
    <text evidence="2">The sequence shown here is derived from an EMBL/GenBank/DDBJ whole genome shotgun (WGS) entry which is preliminary data.</text>
</comment>
<feature type="compositionally biased region" description="Polar residues" evidence="1">
    <location>
        <begin position="1"/>
        <end position="17"/>
    </location>
</feature>
<evidence type="ECO:0000313" key="2">
    <source>
        <dbReference type="EMBL" id="CAE8626946.1"/>
    </source>
</evidence>
<sequence>MGARSTSIGSLLGRQQPNSPPSARQEEFGARGGSHGSRPATALRRAASAGALGRQVPLPRQTLPYRVTADVTAAPDGRPGFGPNLSASFLFEECIRRDRAYGQLLREIKAAYDGFLRDRGVTSPPTALISMPSTVAPVEDTARSAGEALGAAEMAVEAARRPWIEDTDGSTTERRDSKEVISSSRRRAPAKVKKLEKENEALRELVRRFRTELCGGVSAIPPIAIGTMKPAPAVGALRHPSPRPASAAGSFCSEVPSIVEAVDDPTSARVSAALSAWASEEPLAAAIGSWASRPPYSAVPALDFSRLMELLEDEDDEEEEEEEETDRMDDEFEDDGEDEDEYD</sequence>
<feature type="region of interest" description="Disordered" evidence="1">
    <location>
        <begin position="160"/>
        <end position="192"/>
    </location>
</feature>
<dbReference type="AlphaFoldDB" id="A0A813GIM1"/>
<feature type="compositionally biased region" description="Acidic residues" evidence="1">
    <location>
        <begin position="310"/>
        <end position="343"/>
    </location>
</feature>
<dbReference type="Proteomes" id="UP000654075">
    <property type="component" value="Unassembled WGS sequence"/>
</dbReference>
<name>A0A813GIM1_POLGL</name>
<dbReference type="OrthoDB" id="444562at2759"/>
<feature type="region of interest" description="Disordered" evidence="1">
    <location>
        <begin position="1"/>
        <end position="57"/>
    </location>
</feature>
<reference evidence="2" key="1">
    <citation type="submission" date="2021-02" db="EMBL/GenBank/DDBJ databases">
        <authorList>
            <person name="Dougan E. K."/>
            <person name="Rhodes N."/>
            <person name="Thang M."/>
            <person name="Chan C."/>
        </authorList>
    </citation>
    <scope>NUCLEOTIDE SEQUENCE</scope>
</reference>
<keyword evidence="3" id="KW-1185">Reference proteome</keyword>
<feature type="compositionally biased region" description="Low complexity" evidence="1">
    <location>
        <begin position="37"/>
        <end position="54"/>
    </location>
</feature>
<protein>
    <submittedName>
        <fullName evidence="2">Uncharacterized protein</fullName>
    </submittedName>
</protein>
<gene>
    <name evidence="2" type="ORF">PGLA1383_LOCUS43821</name>
</gene>
<organism evidence="2 3">
    <name type="scientific">Polarella glacialis</name>
    <name type="common">Dinoflagellate</name>
    <dbReference type="NCBI Taxonomy" id="89957"/>
    <lineage>
        <taxon>Eukaryota</taxon>
        <taxon>Sar</taxon>
        <taxon>Alveolata</taxon>
        <taxon>Dinophyceae</taxon>
        <taxon>Suessiales</taxon>
        <taxon>Suessiaceae</taxon>
        <taxon>Polarella</taxon>
    </lineage>
</organism>
<proteinExistence type="predicted"/>
<dbReference type="EMBL" id="CAJNNV010029078">
    <property type="protein sequence ID" value="CAE8626946.1"/>
    <property type="molecule type" value="Genomic_DNA"/>
</dbReference>
<feature type="region of interest" description="Disordered" evidence="1">
    <location>
        <begin position="308"/>
        <end position="343"/>
    </location>
</feature>
<accession>A0A813GIM1</accession>